<evidence type="ECO:0000256" key="5">
    <source>
        <dbReference type="ARBA" id="ARBA00023154"/>
    </source>
</evidence>
<evidence type="ECO:0000313" key="10">
    <source>
        <dbReference type="EMBL" id="HIU98824.1"/>
    </source>
</evidence>
<dbReference type="EC" id="5.1.1.7" evidence="3 8"/>
<dbReference type="AlphaFoldDB" id="A0A9D1SW11"/>
<feature type="binding site" evidence="8">
    <location>
        <position position="183"/>
    </location>
    <ligand>
        <name>substrate</name>
    </ligand>
</feature>
<feature type="site" description="Could be important to modulate the pK values of the two catalytic cysteine residues" evidence="8">
    <location>
        <position position="235"/>
    </location>
</feature>
<feature type="active site" evidence="9">
    <location>
        <position position="80"/>
    </location>
</feature>
<evidence type="ECO:0000313" key="11">
    <source>
        <dbReference type="Proteomes" id="UP000886857"/>
    </source>
</evidence>
<dbReference type="HAMAP" id="MF_00197">
    <property type="entry name" value="DAP_epimerase"/>
    <property type="match status" value="1"/>
</dbReference>
<evidence type="ECO:0000256" key="9">
    <source>
        <dbReference type="PROSITE-ProRule" id="PRU10125"/>
    </source>
</evidence>
<evidence type="ECO:0000256" key="8">
    <source>
        <dbReference type="HAMAP-Rule" id="MF_00197"/>
    </source>
</evidence>
<keyword evidence="4 8" id="KW-0028">Amino-acid biosynthesis</keyword>
<evidence type="ECO:0000256" key="1">
    <source>
        <dbReference type="ARBA" id="ARBA00005196"/>
    </source>
</evidence>
<gene>
    <name evidence="8" type="primary">dapF</name>
    <name evidence="10" type="ORF">IAC73_03155</name>
</gene>
<keyword evidence="5 8" id="KW-0457">Lysine biosynthesis</keyword>
<evidence type="ECO:0000256" key="3">
    <source>
        <dbReference type="ARBA" id="ARBA00013080"/>
    </source>
</evidence>
<evidence type="ECO:0000256" key="6">
    <source>
        <dbReference type="ARBA" id="ARBA00023235"/>
    </source>
</evidence>
<dbReference type="PROSITE" id="PS01326">
    <property type="entry name" value="DAP_EPIMERASE"/>
    <property type="match status" value="1"/>
</dbReference>
<accession>A0A9D1SW11</accession>
<organism evidence="10 11">
    <name type="scientific">Candidatus Limadaptatus stercoripullorum</name>
    <dbReference type="NCBI Taxonomy" id="2840846"/>
    <lineage>
        <taxon>Bacteria</taxon>
        <taxon>Bacillati</taxon>
        <taxon>Bacillota</taxon>
        <taxon>Clostridia</taxon>
        <taxon>Eubacteriales</taxon>
        <taxon>Candidatus Limadaptatus</taxon>
    </lineage>
</organism>
<feature type="active site" description="Proton acceptor" evidence="8">
    <location>
        <position position="244"/>
    </location>
</feature>
<feature type="binding site" evidence="8">
    <location>
        <begin position="235"/>
        <end position="236"/>
    </location>
    <ligand>
        <name>substrate</name>
    </ligand>
</feature>
<keyword evidence="6 8" id="KW-0413">Isomerase</keyword>
<evidence type="ECO:0000256" key="2">
    <source>
        <dbReference type="ARBA" id="ARBA00010219"/>
    </source>
</evidence>
<comment type="caution">
    <text evidence="10">The sequence shown here is derived from an EMBL/GenBank/DDBJ whole genome shotgun (WGS) entry which is preliminary data.</text>
</comment>
<comment type="caution">
    <text evidence="8">Lacks conserved residue(s) required for the propagation of feature annotation.</text>
</comment>
<comment type="catalytic activity">
    <reaction evidence="7 8">
        <text>(2S,6S)-2,6-diaminopimelate = meso-2,6-diaminopimelate</text>
        <dbReference type="Rhea" id="RHEA:15393"/>
        <dbReference type="ChEBI" id="CHEBI:57609"/>
        <dbReference type="ChEBI" id="CHEBI:57791"/>
        <dbReference type="EC" id="5.1.1.7"/>
    </reaction>
</comment>
<feature type="site" description="Could be important to modulate the pK values of the two catalytic cysteine residues" evidence="8">
    <location>
        <position position="185"/>
    </location>
</feature>
<feature type="binding site" evidence="8">
    <location>
        <begin position="245"/>
        <end position="246"/>
    </location>
    <ligand>
        <name>substrate</name>
    </ligand>
</feature>
<feature type="binding site" evidence="8">
    <location>
        <position position="16"/>
    </location>
    <ligand>
        <name>substrate</name>
    </ligand>
</feature>
<protein>
    <recommendedName>
        <fullName evidence="3 8">Diaminopimelate epimerase</fullName>
        <shortName evidence="8">DAP epimerase</shortName>
        <ecNumber evidence="3 8">5.1.1.7</ecNumber>
    </recommendedName>
    <alternativeName>
        <fullName evidence="8">PLP-independent amino acid racemase</fullName>
    </alternativeName>
</protein>
<name>A0A9D1SW11_9FIRM</name>
<reference evidence="10" key="1">
    <citation type="submission" date="2020-10" db="EMBL/GenBank/DDBJ databases">
        <authorList>
            <person name="Gilroy R."/>
        </authorList>
    </citation>
    <scope>NUCLEOTIDE SEQUENCE</scope>
    <source>
        <strain evidence="10">10406</strain>
    </source>
</reference>
<comment type="function">
    <text evidence="8">Catalyzes the stereoinversion of LL-2,6-diaminopimelate (L,L-DAP) to meso-diaminopimelate (meso-DAP), a precursor of L-lysine and an essential component of the bacterial peptidoglycan.</text>
</comment>
<comment type="pathway">
    <text evidence="1 8">Amino-acid biosynthesis; L-lysine biosynthesis via DAP pathway; DL-2,6-diaminopimelate from LL-2,6-diaminopimelate: step 1/1.</text>
</comment>
<dbReference type="GO" id="GO:0008837">
    <property type="term" value="F:diaminopimelate epimerase activity"/>
    <property type="evidence" value="ECO:0007669"/>
    <property type="project" value="UniProtKB-UniRule"/>
</dbReference>
<feature type="binding site" evidence="8">
    <location>
        <position position="71"/>
    </location>
    <ligand>
        <name>substrate</name>
    </ligand>
</feature>
<dbReference type="GO" id="GO:0005829">
    <property type="term" value="C:cytosol"/>
    <property type="evidence" value="ECO:0007669"/>
    <property type="project" value="TreeGrafter"/>
</dbReference>
<dbReference type="SUPFAM" id="SSF54506">
    <property type="entry name" value="Diaminopimelate epimerase-like"/>
    <property type="match status" value="1"/>
</dbReference>
<comment type="similarity">
    <text evidence="2 8">Belongs to the diaminopimelate epimerase family.</text>
</comment>
<feature type="active site" description="Proton donor" evidence="8">
    <location>
        <position position="80"/>
    </location>
</feature>
<feature type="binding site" evidence="8">
    <location>
        <begin position="81"/>
        <end position="82"/>
    </location>
    <ligand>
        <name>substrate</name>
    </ligand>
</feature>
<dbReference type="EMBL" id="DVOE01000047">
    <property type="protein sequence ID" value="HIU98824.1"/>
    <property type="molecule type" value="Genomic_DNA"/>
</dbReference>
<dbReference type="Gene3D" id="3.10.310.10">
    <property type="entry name" value="Diaminopimelate Epimerase, Chain A, domain 1"/>
    <property type="match status" value="2"/>
</dbReference>
<dbReference type="InterPro" id="IPR018510">
    <property type="entry name" value="DAP_epimerase_AS"/>
</dbReference>
<dbReference type="PANTHER" id="PTHR31689:SF0">
    <property type="entry name" value="DIAMINOPIMELATE EPIMERASE"/>
    <property type="match status" value="1"/>
</dbReference>
<evidence type="ECO:0000256" key="7">
    <source>
        <dbReference type="ARBA" id="ARBA00051712"/>
    </source>
</evidence>
<dbReference type="GO" id="GO:0009089">
    <property type="term" value="P:lysine biosynthetic process via diaminopimelate"/>
    <property type="evidence" value="ECO:0007669"/>
    <property type="project" value="UniProtKB-UniRule"/>
</dbReference>
<comment type="subcellular location">
    <subcellularLocation>
        <location evidence="8">Cytoplasm</location>
    </subcellularLocation>
</comment>
<keyword evidence="8" id="KW-0963">Cytoplasm</keyword>
<sequence length="301" mass="31781">MKEGGMRFVKMNGCGNDYIYFDLTSGESAERCGDILSAVPALSDRHFGVGGDGVVLILPSECADVRMRMFNADGSEGRMCGNAVRCVGKYAYEAGYTGGRKLMTVETASGIKRLRLVTEGGVCTGASVDMGKAVFDAGAVPIDESLLPRGYAPRETPYGRVWSGIPVCAAGQTRTGTAVSMGNPHFVIFTEEDVEALDIARIGSAIETLPLFPERVNVEFVNILGKNRMRMRVWERGSGETMACGTGSCAVAAAAVAEGRAEEGEEISVVLNGGTLKIIFTAGGVVMTGGAEKNFEGECRI</sequence>
<dbReference type="Pfam" id="PF01678">
    <property type="entry name" value="DAP_epimerase"/>
    <property type="match status" value="2"/>
</dbReference>
<dbReference type="PANTHER" id="PTHR31689">
    <property type="entry name" value="DIAMINOPIMELATE EPIMERASE, CHLOROPLASTIC"/>
    <property type="match status" value="1"/>
</dbReference>
<dbReference type="InterPro" id="IPR001653">
    <property type="entry name" value="DAP_epimerase_DapF"/>
</dbReference>
<dbReference type="Proteomes" id="UP000886857">
    <property type="component" value="Unassembled WGS sequence"/>
</dbReference>
<reference evidence="10" key="2">
    <citation type="journal article" date="2021" name="PeerJ">
        <title>Extensive microbial diversity within the chicken gut microbiome revealed by metagenomics and culture.</title>
        <authorList>
            <person name="Gilroy R."/>
            <person name="Ravi A."/>
            <person name="Getino M."/>
            <person name="Pursley I."/>
            <person name="Horton D.L."/>
            <person name="Alikhan N.F."/>
            <person name="Baker D."/>
            <person name="Gharbi K."/>
            <person name="Hall N."/>
            <person name="Watson M."/>
            <person name="Adriaenssens E.M."/>
            <person name="Foster-Nyarko E."/>
            <person name="Jarju S."/>
            <person name="Secka A."/>
            <person name="Antonio M."/>
            <person name="Oren A."/>
            <person name="Chaudhuri R.R."/>
            <person name="La Ragione R."/>
            <person name="Hildebrand F."/>
            <person name="Pallen M.J."/>
        </authorList>
    </citation>
    <scope>NUCLEOTIDE SEQUENCE</scope>
    <source>
        <strain evidence="10">10406</strain>
    </source>
</reference>
<evidence type="ECO:0000256" key="4">
    <source>
        <dbReference type="ARBA" id="ARBA00022605"/>
    </source>
</evidence>
<dbReference type="NCBIfam" id="TIGR00652">
    <property type="entry name" value="DapF"/>
    <property type="match status" value="1"/>
</dbReference>
<comment type="subunit">
    <text evidence="8">Homodimer.</text>
</comment>
<feature type="binding site" evidence="8">
    <location>
        <position position="217"/>
    </location>
    <ligand>
        <name>substrate</name>
    </ligand>
</feature>
<proteinExistence type="inferred from homology"/>